<evidence type="ECO:0000259" key="1">
    <source>
        <dbReference type="Pfam" id="PF07727"/>
    </source>
</evidence>
<evidence type="ECO:0000313" key="3">
    <source>
        <dbReference type="Proteomes" id="UP000011083"/>
    </source>
</evidence>
<organism evidence="2 3">
    <name type="scientific">Acanthamoeba castellanii (strain ATCC 30010 / Neff)</name>
    <dbReference type="NCBI Taxonomy" id="1257118"/>
    <lineage>
        <taxon>Eukaryota</taxon>
        <taxon>Amoebozoa</taxon>
        <taxon>Discosea</taxon>
        <taxon>Longamoebia</taxon>
        <taxon>Centramoebida</taxon>
        <taxon>Acanthamoebidae</taxon>
        <taxon>Acanthamoeba</taxon>
    </lineage>
</organism>
<protein>
    <submittedName>
        <fullName evidence="2">Retrovirusrelated Pol polyprotein from transposon TNT 1-94, putative</fullName>
    </submittedName>
</protein>
<sequence>MQEEFKALMHNGTYVLVPLPQGRKPISTQWLYKVKLHTNSLIDCYKARWVAKGFTQRFSINYNSTFSPVIWIENLWLLLAFVNACNLEIHQVDVDMAFLHAKLTEEIYISQPEGFSLYGLKQAPLEWNCTIDAHLCKSHFEPTDLDPCIYIRQGHHLAIVALYVNDCTIITHKSKLRGVKQIIADSFLIKDLREATSILGIKIQCDQSLGKLYIQQRGKINNILTTFGLTNSKPVSTLMLPNLQLPVNTKQHDTFKYHSAIGMLLYLAHASRPDILFPIAYLSHFANNFSPKHVTTVKCIMHYLAGTANLAICYSCDLYNDRDVATHVPIRYCDANWGNIEVNRQSVSGVVFIFCRGAISWSVKTQKCIALSSTEAELNAISEATRQALYVCKHLPALGVDTQQPLSLFNDNQSALAIIDILSSTYHGHMKHYDIKLTHLRDTTS</sequence>
<dbReference type="InterPro" id="IPR013103">
    <property type="entry name" value="RVT_2"/>
</dbReference>
<dbReference type="Proteomes" id="UP000011083">
    <property type="component" value="Unassembled WGS sequence"/>
</dbReference>
<dbReference type="Pfam" id="PF07727">
    <property type="entry name" value="RVT_2"/>
    <property type="match status" value="1"/>
</dbReference>
<evidence type="ECO:0000313" key="2">
    <source>
        <dbReference type="EMBL" id="ELR14134.1"/>
    </source>
</evidence>
<dbReference type="OrthoDB" id="1645289at2759"/>
<proteinExistence type="predicted"/>
<name>L8GMV1_ACACF</name>
<dbReference type="KEGG" id="acan:ACA1_131150"/>
<dbReference type="GeneID" id="14914723"/>
<dbReference type="RefSeq" id="XP_004336147.1">
    <property type="nucleotide sequence ID" value="XM_004336099.1"/>
</dbReference>
<dbReference type="VEuPathDB" id="AmoebaDB:ACA1_131150"/>
<dbReference type="CDD" id="cd09272">
    <property type="entry name" value="RNase_HI_RT_Ty1"/>
    <property type="match status" value="1"/>
</dbReference>
<keyword evidence="3" id="KW-1185">Reference proteome</keyword>
<reference evidence="2 3" key="1">
    <citation type="journal article" date="2013" name="Genome Biol.">
        <title>Genome of Acanthamoeba castellanii highlights extensive lateral gene transfer and early evolution of tyrosine kinase signaling.</title>
        <authorList>
            <person name="Clarke M."/>
            <person name="Lohan A.J."/>
            <person name="Liu B."/>
            <person name="Lagkouvardos I."/>
            <person name="Roy S."/>
            <person name="Zafar N."/>
            <person name="Bertelli C."/>
            <person name="Schilde C."/>
            <person name="Kianianmomeni A."/>
            <person name="Burglin T.R."/>
            <person name="Frech C."/>
            <person name="Turcotte B."/>
            <person name="Kopec K.O."/>
            <person name="Synnott J.M."/>
            <person name="Choo C."/>
            <person name="Paponov I."/>
            <person name="Finkler A."/>
            <person name="Soon Heng Tan C."/>
            <person name="Hutchins A.P."/>
            <person name="Weinmeier T."/>
            <person name="Rattei T."/>
            <person name="Chu J.S."/>
            <person name="Gimenez G."/>
            <person name="Irimia M."/>
            <person name="Rigden D.J."/>
            <person name="Fitzpatrick D.A."/>
            <person name="Lorenzo-Morales J."/>
            <person name="Bateman A."/>
            <person name="Chiu C.H."/>
            <person name="Tang P."/>
            <person name="Hegemann P."/>
            <person name="Fromm H."/>
            <person name="Raoult D."/>
            <person name="Greub G."/>
            <person name="Miranda-Saavedra D."/>
            <person name="Chen N."/>
            <person name="Nash P."/>
            <person name="Ginger M.L."/>
            <person name="Horn M."/>
            <person name="Schaap P."/>
            <person name="Caler L."/>
            <person name="Loftus B."/>
        </authorList>
    </citation>
    <scope>NUCLEOTIDE SEQUENCE [LARGE SCALE GENOMIC DNA]</scope>
    <source>
        <strain evidence="2 3">Neff</strain>
    </source>
</reference>
<accession>L8GMV1</accession>
<dbReference type="STRING" id="1257118.L8GMV1"/>
<dbReference type="AlphaFoldDB" id="L8GMV1"/>
<feature type="domain" description="Reverse transcriptase Ty1/copia-type" evidence="1">
    <location>
        <begin position="11"/>
        <end position="240"/>
    </location>
</feature>
<gene>
    <name evidence="2" type="ORF">ACA1_131150</name>
</gene>
<dbReference type="PANTHER" id="PTHR11439">
    <property type="entry name" value="GAG-POL-RELATED RETROTRANSPOSON"/>
    <property type="match status" value="1"/>
</dbReference>
<dbReference type="InterPro" id="IPR043502">
    <property type="entry name" value="DNA/RNA_pol_sf"/>
</dbReference>
<dbReference type="PANTHER" id="PTHR11439:SF483">
    <property type="entry name" value="PEPTIDE SYNTHASE GLIP-LIKE, PUTATIVE (AFU_ORTHOLOGUE AFUA_3G12920)-RELATED"/>
    <property type="match status" value="1"/>
</dbReference>
<dbReference type="SUPFAM" id="SSF56672">
    <property type="entry name" value="DNA/RNA polymerases"/>
    <property type="match status" value="1"/>
</dbReference>
<dbReference type="OMA" id="LEWNERI"/>
<dbReference type="EMBL" id="KB008070">
    <property type="protein sequence ID" value="ELR14134.1"/>
    <property type="molecule type" value="Genomic_DNA"/>
</dbReference>